<reference evidence="2" key="1">
    <citation type="journal article" date="2022" name="Mol. Ecol. Resour.">
        <title>The genomes of chicory, endive, great burdock and yacon provide insights into Asteraceae palaeo-polyploidization history and plant inulin production.</title>
        <authorList>
            <person name="Fan W."/>
            <person name="Wang S."/>
            <person name="Wang H."/>
            <person name="Wang A."/>
            <person name="Jiang F."/>
            <person name="Liu H."/>
            <person name="Zhao H."/>
            <person name="Xu D."/>
            <person name="Zhang Y."/>
        </authorList>
    </citation>
    <scope>NUCLEOTIDE SEQUENCE [LARGE SCALE GENOMIC DNA]</scope>
    <source>
        <strain evidence="2">cv. Yunnan</strain>
    </source>
</reference>
<sequence length="66" mass="7136">MLIKTIRPALLWTTSLSMWIMDHAVNTAPSPSGPRLSIHAVTLPNWTPLGAPDSGVVEVENDTTLN</sequence>
<dbReference type="EMBL" id="CM042018">
    <property type="protein sequence ID" value="KAI3828979.1"/>
    <property type="molecule type" value="Genomic_DNA"/>
</dbReference>
<organism evidence="1 2">
    <name type="scientific">Smallanthus sonchifolius</name>
    <dbReference type="NCBI Taxonomy" id="185202"/>
    <lineage>
        <taxon>Eukaryota</taxon>
        <taxon>Viridiplantae</taxon>
        <taxon>Streptophyta</taxon>
        <taxon>Embryophyta</taxon>
        <taxon>Tracheophyta</taxon>
        <taxon>Spermatophyta</taxon>
        <taxon>Magnoliopsida</taxon>
        <taxon>eudicotyledons</taxon>
        <taxon>Gunneridae</taxon>
        <taxon>Pentapetalae</taxon>
        <taxon>asterids</taxon>
        <taxon>campanulids</taxon>
        <taxon>Asterales</taxon>
        <taxon>Asteraceae</taxon>
        <taxon>Asteroideae</taxon>
        <taxon>Heliantheae alliance</taxon>
        <taxon>Millerieae</taxon>
        <taxon>Smallanthus</taxon>
    </lineage>
</organism>
<reference evidence="1 2" key="2">
    <citation type="journal article" date="2022" name="Mol. Ecol. Resour.">
        <title>The genomes of chicory, endive, great burdock and yacon provide insights into Asteraceae paleo-polyploidization history and plant inulin production.</title>
        <authorList>
            <person name="Fan W."/>
            <person name="Wang S."/>
            <person name="Wang H."/>
            <person name="Wang A."/>
            <person name="Jiang F."/>
            <person name="Liu H."/>
            <person name="Zhao H."/>
            <person name="Xu D."/>
            <person name="Zhang Y."/>
        </authorList>
    </citation>
    <scope>NUCLEOTIDE SEQUENCE [LARGE SCALE GENOMIC DNA]</scope>
    <source>
        <strain evidence="2">cv. Yunnan</strain>
        <tissue evidence="1">Leaves</tissue>
    </source>
</reference>
<dbReference type="Proteomes" id="UP001056120">
    <property type="component" value="Linkage Group LG01"/>
</dbReference>
<comment type="caution">
    <text evidence="1">The sequence shown here is derived from an EMBL/GenBank/DDBJ whole genome shotgun (WGS) entry which is preliminary data.</text>
</comment>
<name>A0ACB9K9R9_9ASTR</name>
<gene>
    <name evidence="1" type="ORF">L1987_03092</name>
</gene>
<protein>
    <submittedName>
        <fullName evidence="1">Uncharacterized protein</fullName>
    </submittedName>
</protein>
<accession>A0ACB9K9R9</accession>
<proteinExistence type="predicted"/>
<evidence type="ECO:0000313" key="1">
    <source>
        <dbReference type="EMBL" id="KAI3828979.1"/>
    </source>
</evidence>
<evidence type="ECO:0000313" key="2">
    <source>
        <dbReference type="Proteomes" id="UP001056120"/>
    </source>
</evidence>
<keyword evidence="2" id="KW-1185">Reference proteome</keyword>